<proteinExistence type="inferred from homology"/>
<keyword evidence="5 11" id="KW-0004">4Fe-4S</keyword>
<dbReference type="SUPFAM" id="SSF55021">
    <property type="entry name" value="ACT-like"/>
    <property type="match status" value="1"/>
</dbReference>
<dbReference type="PANTHER" id="PTHR30182:SF12">
    <property type="entry name" value="L-SERINE DEHYDRATASE, BETA CHAIN-RELATED"/>
    <property type="match status" value="1"/>
</dbReference>
<gene>
    <name evidence="14" type="ORF">AR1Y2_0515</name>
</gene>
<evidence type="ECO:0000259" key="13">
    <source>
        <dbReference type="PROSITE" id="PS51671"/>
    </source>
</evidence>
<dbReference type="InterPro" id="IPR002912">
    <property type="entry name" value="ACT_dom"/>
</dbReference>
<dbReference type="InterPro" id="IPR004643">
    <property type="entry name" value="Fe-S_L-Ser_bsu"/>
</dbReference>
<evidence type="ECO:0000256" key="6">
    <source>
        <dbReference type="ARBA" id="ARBA00022723"/>
    </source>
</evidence>
<dbReference type="PROSITE" id="PS51671">
    <property type="entry name" value="ACT"/>
    <property type="match status" value="1"/>
</dbReference>
<dbReference type="GO" id="GO:0006094">
    <property type="term" value="P:gluconeogenesis"/>
    <property type="evidence" value="ECO:0007669"/>
    <property type="project" value="UniProtKB-UniRule"/>
</dbReference>
<dbReference type="EMBL" id="CP040058">
    <property type="protein sequence ID" value="QCP33969.1"/>
    <property type="molecule type" value="Genomic_DNA"/>
</dbReference>
<protein>
    <recommendedName>
        <fullName evidence="11">L-serine deaminase</fullName>
    </recommendedName>
</protein>
<dbReference type="AlphaFoldDB" id="A0A4P8IFP4"/>
<dbReference type="UniPathway" id="UPA00138"/>
<dbReference type="GO" id="GO:0046872">
    <property type="term" value="F:metal ion binding"/>
    <property type="evidence" value="ECO:0007669"/>
    <property type="project" value="UniProtKB-UniRule"/>
</dbReference>
<evidence type="ECO:0000256" key="12">
    <source>
        <dbReference type="RuleBase" id="RU366059"/>
    </source>
</evidence>
<evidence type="ECO:0000313" key="14">
    <source>
        <dbReference type="EMBL" id="QCP33969.1"/>
    </source>
</evidence>
<keyword evidence="9 11" id="KW-0456">Lyase</keyword>
<dbReference type="GO" id="GO:0003941">
    <property type="term" value="F:L-serine ammonia-lyase activity"/>
    <property type="evidence" value="ECO:0007669"/>
    <property type="project" value="UniProtKB-UniRule"/>
</dbReference>
<dbReference type="GO" id="GO:0051539">
    <property type="term" value="F:4 iron, 4 sulfur cluster binding"/>
    <property type="evidence" value="ECO:0007669"/>
    <property type="project" value="UniProtKB-UniRule"/>
</dbReference>
<dbReference type="Gene3D" id="3.30.70.260">
    <property type="match status" value="1"/>
</dbReference>
<dbReference type="PANTHER" id="PTHR30182">
    <property type="entry name" value="L-SERINE DEHYDRATASE"/>
    <property type="match status" value="1"/>
</dbReference>
<sequence>MMNLYDIMGPVMVGPSSSHTAGAARIGLISRKLLGEPVWRAEILFHGSFQATGVGHGTDRAVMAGLLGMGQDDLRIPQSLEIARDEGIQWRFGKTFLKDVHPNSVKLLLTGKSGRELEIVASSPGGGRVLICRMDGLETDFSGDMPTMIVHNDDNPGHVAAVASLLAESGINIASMRLSRDRREGNAVMVLECDQEISNETVRQIEKMKGIHKAACLAGMD</sequence>
<keyword evidence="4 11" id="KW-0312">Gluconeogenesis</keyword>
<comment type="catalytic activity">
    <reaction evidence="10 11 12">
        <text>L-serine = pyruvate + NH4(+)</text>
        <dbReference type="Rhea" id="RHEA:19169"/>
        <dbReference type="ChEBI" id="CHEBI:15361"/>
        <dbReference type="ChEBI" id="CHEBI:28938"/>
        <dbReference type="ChEBI" id="CHEBI:33384"/>
        <dbReference type="EC" id="4.3.1.17"/>
    </reaction>
</comment>
<evidence type="ECO:0000256" key="7">
    <source>
        <dbReference type="ARBA" id="ARBA00023004"/>
    </source>
</evidence>
<reference evidence="14 15" key="1">
    <citation type="submission" date="2019-05" db="EMBL/GenBank/DDBJ databases">
        <title>Complete genome sequencing of Anaerostipes rhamnosivorans.</title>
        <authorList>
            <person name="Bui T.P.N."/>
            <person name="de Vos W.M."/>
        </authorList>
    </citation>
    <scope>NUCLEOTIDE SEQUENCE [LARGE SCALE GENOMIC DNA]</scope>
    <source>
        <strain evidence="14 15">1y2</strain>
    </source>
</reference>
<dbReference type="InterPro" id="IPR029009">
    <property type="entry name" value="ASB_dom_sf"/>
</dbReference>
<dbReference type="Pfam" id="PF03315">
    <property type="entry name" value="SDH_beta"/>
    <property type="match status" value="1"/>
</dbReference>
<dbReference type="Gene3D" id="3.30.1330.90">
    <property type="entry name" value="D-3-phosphoglycerate dehydrogenase, domain 3"/>
    <property type="match status" value="1"/>
</dbReference>
<comment type="pathway">
    <text evidence="2 11">Carbohydrate biosynthesis; gluconeogenesis.</text>
</comment>
<keyword evidence="8 11" id="KW-0411">Iron-sulfur</keyword>
<dbReference type="InterPro" id="IPR051318">
    <property type="entry name" value="Fe-S_L-Ser"/>
</dbReference>
<evidence type="ECO:0000256" key="3">
    <source>
        <dbReference type="ARBA" id="ARBA00008636"/>
    </source>
</evidence>
<dbReference type="NCBIfam" id="TIGR00719">
    <property type="entry name" value="sda_beta"/>
    <property type="match status" value="1"/>
</dbReference>
<keyword evidence="15" id="KW-1185">Reference proteome</keyword>
<evidence type="ECO:0000256" key="8">
    <source>
        <dbReference type="ARBA" id="ARBA00023014"/>
    </source>
</evidence>
<dbReference type="CDD" id="cd04903">
    <property type="entry name" value="ACT_LSD"/>
    <property type="match status" value="1"/>
</dbReference>
<organism evidence="14 15">
    <name type="scientific">Anaerostipes rhamnosivorans</name>
    <dbReference type="NCBI Taxonomy" id="1229621"/>
    <lineage>
        <taxon>Bacteria</taxon>
        <taxon>Bacillati</taxon>
        <taxon>Bacillota</taxon>
        <taxon>Clostridia</taxon>
        <taxon>Lachnospirales</taxon>
        <taxon>Lachnospiraceae</taxon>
        <taxon>Anaerostipes</taxon>
    </lineage>
</organism>
<evidence type="ECO:0000256" key="4">
    <source>
        <dbReference type="ARBA" id="ARBA00022432"/>
    </source>
</evidence>
<evidence type="ECO:0000256" key="10">
    <source>
        <dbReference type="ARBA" id="ARBA00049406"/>
    </source>
</evidence>
<evidence type="ECO:0000313" key="15">
    <source>
        <dbReference type="Proteomes" id="UP000298653"/>
    </source>
</evidence>
<dbReference type="PIRSF" id="PIRSF036692">
    <property type="entry name" value="SDH_B"/>
    <property type="match status" value="1"/>
</dbReference>
<dbReference type="KEGG" id="arf:AR1Y2_0515"/>
<accession>A0A4P8IFP4</accession>
<dbReference type="InterPro" id="IPR054480">
    <property type="entry name" value="AHAS_small-like_ACT"/>
</dbReference>
<dbReference type="SUPFAM" id="SSF143548">
    <property type="entry name" value="Serine metabolism enzymes domain"/>
    <property type="match status" value="1"/>
</dbReference>
<dbReference type="InterPro" id="IPR005131">
    <property type="entry name" value="Ser_deHydtase_bsu"/>
</dbReference>
<keyword evidence="6 11" id="KW-0479">Metal-binding</keyword>
<evidence type="ECO:0000256" key="1">
    <source>
        <dbReference type="ARBA" id="ARBA00001966"/>
    </source>
</evidence>
<comment type="cofactor">
    <cofactor evidence="1 12">
        <name>[4Fe-4S] cluster</name>
        <dbReference type="ChEBI" id="CHEBI:49883"/>
    </cofactor>
</comment>
<evidence type="ECO:0000256" key="11">
    <source>
        <dbReference type="PIRNR" id="PIRNR036692"/>
    </source>
</evidence>
<keyword evidence="7 11" id="KW-0408">Iron</keyword>
<name>A0A4P8IFP4_9FIRM</name>
<dbReference type="Pfam" id="PF22629">
    <property type="entry name" value="ACT_AHAS_ss"/>
    <property type="match status" value="1"/>
</dbReference>
<dbReference type="FunFam" id="3.30.70.260:FF:000008">
    <property type="entry name" value="D-3-phosphoglycerate dehydrogenase, chloroplastic"/>
    <property type="match status" value="1"/>
</dbReference>
<dbReference type="Proteomes" id="UP000298653">
    <property type="component" value="Chromosome"/>
</dbReference>
<evidence type="ECO:0000256" key="2">
    <source>
        <dbReference type="ARBA" id="ARBA00004742"/>
    </source>
</evidence>
<feature type="domain" description="ACT" evidence="13">
    <location>
        <begin position="147"/>
        <end position="219"/>
    </location>
</feature>
<comment type="similarity">
    <text evidence="3 11 12">Belongs to the iron-sulfur dependent L-serine dehydratase family.</text>
</comment>
<evidence type="ECO:0000256" key="9">
    <source>
        <dbReference type="ARBA" id="ARBA00023239"/>
    </source>
</evidence>
<evidence type="ECO:0000256" key="5">
    <source>
        <dbReference type="ARBA" id="ARBA00022485"/>
    </source>
</evidence>
<dbReference type="InterPro" id="IPR045865">
    <property type="entry name" value="ACT-like_dom_sf"/>
</dbReference>